<dbReference type="RefSeq" id="WP_353295294.1">
    <property type="nucleotide sequence ID" value="NZ_BAABWH010000005.1"/>
</dbReference>
<dbReference type="InterPro" id="IPR051257">
    <property type="entry name" value="Diverse_CBS-Domain"/>
</dbReference>
<name>A0ABQ0A151_9GAMM</name>
<evidence type="ECO:0000259" key="4">
    <source>
        <dbReference type="PROSITE" id="PS51371"/>
    </source>
</evidence>
<protein>
    <recommendedName>
        <fullName evidence="4">CBS domain-containing protein</fullName>
    </recommendedName>
</protein>
<evidence type="ECO:0000313" key="5">
    <source>
        <dbReference type="EMBL" id="GAA6146128.1"/>
    </source>
</evidence>
<evidence type="ECO:0000256" key="2">
    <source>
        <dbReference type="PROSITE-ProRule" id="PRU00703"/>
    </source>
</evidence>
<dbReference type="Pfam" id="PF00571">
    <property type="entry name" value="CBS"/>
    <property type="match status" value="2"/>
</dbReference>
<keyword evidence="6" id="KW-1185">Reference proteome</keyword>
<organism evidence="5 6">
    <name type="scientific">Thalassolituus maritimus</name>
    <dbReference type="NCBI Taxonomy" id="484498"/>
    <lineage>
        <taxon>Bacteria</taxon>
        <taxon>Pseudomonadati</taxon>
        <taxon>Pseudomonadota</taxon>
        <taxon>Gammaproteobacteria</taxon>
        <taxon>Oceanospirillales</taxon>
        <taxon>Oceanospirillaceae</taxon>
        <taxon>Thalassolituus</taxon>
    </lineage>
</organism>
<evidence type="ECO:0000256" key="1">
    <source>
        <dbReference type="ARBA" id="ARBA00023122"/>
    </source>
</evidence>
<dbReference type="Proteomes" id="UP001481413">
    <property type="component" value="Unassembled WGS sequence"/>
</dbReference>
<comment type="caution">
    <text evidence="5">The sequence shown here is derived from an EMBL/GenBank/DDBJ whole genome shotgun (WGS) entry which is preliminary data.</text>
</comment>
<feature type="region of interest" description="Disordered" evidence="3">
    <location>
        <begin position="16"/>
        <end position="41"/>
    </location>
</feature>
<dbReference type="EMBL" id="BAABWH010000005">
    <property type="protein sequence ID" value="GAA6146128.1"/>
    <property type="molecule type" value="Genomic_DNA"/>
</dbReference>
<dbReference type="PANTHER" id="PTHR43080">
    <property type="entry name" value="CBS DOMAIN-CONTAINING PROTEIN CBSX3, MITOCHONDRIAL"/>
    <property type="match status" value="1"/>
</dbReference>
<sequence>MSLIVFDMGRRVETPVASPRRRISPLSGISRTDAVEQQNDHDGELLTYSRQGQQEHDEHSPQAVALTSDIMIQPVITVESGASIGHAYSLMRQHGIHHLPVMDTDHRVLAMVSDRLILRSLVENNASNEDPVIRIAARPVYCTEEDADIRQTAHLLCEYHIGALPVLNDKEQLVGIVTGSDLLHVISDYGPLELWA</sequence>
<evidence type="ECO:0000256" key="3">
    <source>
        <dbReference type="SAM" id="MobiDB-lite"/>
    </source>
</evidence>
<dbReference type="SUPFAM" id="SSF54631">
    <property type="entry name" value="CBS-domain pair"/>
    <property type="match status" value="1"/>
</dbReference>
<dbReference type="InterPro" id="IPR046342">
    <property type="entry name" value="CBS_dom_sf"/>
</dbReference>
<dbReference type="PROSITE" id="PS51371">
    <property type="entry name" value="CBS"/>
    <property type="match status" value="2"/>
</dbReference>
<feature type="domain" description="CBS" evidence="4">
    <location>
        <begin position="132"/>
        <end position="194"/>
    </location>
</feature>
<gene>
    <name evidence="5" type="ORF">NBRC116585_22460</name>
</gene>
<dbReference type="InterPro" id="IPR000644">
    <property type="entry name" value="CBS_dom"/>
</dbReference>
<dbReference type="Gene3D" id="3.10.580.10">
    <property type="entry name" value="CBS-domain"/>
    <property type="match status" value="1"/>
</dbReference>
<feature type="domain" description="CBS" evidence="4">
    <location>
        <begin position="71"/>
        <end position="127"/>
    </location>
</feature>
<evidence type="ECO:0000313" key="6">
    <source>
        <dbReference type="Proteomes" id="UP001481413"/>
    </source>
</evidence>
<accession>A0ABQ0A151</accession>
<dbReference type="SMART" id="SM00116">
    <property type="entry name" value="CBS"/>
    <property type="match status" value="2"/>
</dbReference>
<proteinExistence type="predicted"/>
<dbReference type="PANTHER" id="PTHR43080:SF2">
    <property type="entry name" value="CBS DOMAIN-CONTAINING PROTEIN"/>
    <property type="match status" value="1"/>
</dbReference>
<keyword evidence="1 2" id="KW-0129">CBS domain</keyword>
<reference evidence="5 6" key="1">
    <citation type="submission" date="2024-04" db="EMBL/GenBank/DDBJ databases">
        <title>Draft genome sequence of Thalassolituus maritimus NBRC 116585.</title>
        <authorList>
            <person name="Miyakawa T."/>
            <person name="Kusuya Y."/>
            <person name="Miura T."/>
        </authorList>
    </citation>
    <scope>NUCLEOTIDE SEQUENCE [LARGE SCALE GENOMIC DNA]</scope>
    <source>
        <strain evidence="5 6">5NW40-0001</strain>
    </source>
</reference>